<comment type="caution">
    <text evidence="2">The sequence shown here is derived from an EMBL/GenBank/DDBJ whole genome shotgun (WGS) entry which is preliminary data.</text>
</comment>
<accession>A0ABS3MP78</accession>
<dbReference type="InterPro" id="IPR015168">
    <property type="entry name" value="SsuA/THI5"/>
</dbReference>
<sequence length="289" mass="32036">MEKLRLRTVLGNHPHIQAVKSGELRSELFDLDFTAFTPTNAAFKPMVREQAFDVCEMAIVTYLMARAHGKPLVLLPAAMVGRFQHGHALYRADRGTLMPADLEGKQVGIRSFTTTTGAWMRGILANDHGVNLDRINWVTFEDPHVAEYIDGTERAPKGRAIIQMLKDGELDAVLGETSSDPALKPLFVDPAAEAARWYARHGVVPVNHLVVVTQQLATSRPDVVLGLYELLKRAKANAGPPDVPDLLPFGVEANRKPLELMIDYCAQQALIPRRVRVDELFDDTTRGLN</sequence>
<dbReference type="Gene3D" id="3.40.190.10">
    <property type="entry name" value="Periplasmic binding protein-like II"/>
    <property type="match status" value="2"/>
</dbReference>
<evidence type="ECO:0000259" key="1">
    <source>
        <dbReference type="Pfam" id="PF09084"/>
    </source>
</evidence>
<proteinExistence type="predicted"/>
<evidence type="ECO:0000313" key="3">
    <source>
        <dbReference type="Proteomes" id="UP000692816"/>
    </source>
</evidence>
<dbReference type="Proteomes" id="UP000692816">
    <property type="component" value="Unassembled WGS sequence"/>
</dbReference>
<name>A0ABS3MP78_9BRAD</name>
<evidence type="ECO:0000313" key="2">
    <source>
        <dbReference type="EMBL" id="MBO1433176.1"/>
    </source>
</evidence>
<reference evidence="2" key="1">
    <citation type="journal article" date="2021" name="Int. J. Syst. Evol. Microbiol.">
        <title>Bradyrhizobium septentrionale sp. nov. (sv. septentrionale) and Bradyrhizobium quebecense sp. nov. (sv. septentrionale) associated with legumes native to Canada possess rearranged symbiosis genes and numerous insertion sequences.</title>
        <authorList>
            <person name="Bromfield E.S.P."/>
            <person name="Cloutier S."/>
        </authorList>
    </citation>
    <scope>NUCLEOTIDE SEQUENCE</scope>
    <source>
        <strain evidence="2">12S5</strain>
    </source>
</reference>
<gene>
    <name evidence="2" type="ORF">J4P68_28415</name>
</gene>
<dbReference type="RefSeq" id="WP_207835543.1">
    <property type="nucleotide sequence ID" value="NZ_CP088282.1"/>
</dbReference>
<feature type="domain" description="SsuA/THI5-like" evidence="1">
    <location>
        <begin position="41"/>
        <end position="146"/>
    </location>
</feature>
<keyword evidence="3" id="KW-1185">Reference proteome</keyword>
<organism evidence="2 3">
    <name type="scientific">Bradyrhizobium quebecense</name>
    <dbReference type="NCBI Taxonomy" id="2748629"/>
    <lineage>
        <taxon>Bacteria</taxon>
        <taxon>Pseudomonadati</taxon>
        <taxon>Pseudomonadota</taxon>
        <taxon>Alphaproteobacteria</taxon>
        <taxon>Hyphomicrobiales</taxon>
        <taxon>Nitrobacteraceae</taxon>
        <taxon>Bradyrhizobium</taxon>
    </lineage>
</organism>
<dbReference type="Pfam" id="PF09084">
    <property type="entry name" value="NMT1"/>
    <property type="match status" value="1"/>
</dbReference>
<protein>
    <submittedName>
        <fullName evidence="2">ABC transporter substrate-binding protein</fullName>
    </submittedName>
</protein>
<dbReference type="EMBL" id="JAGEPA010000001">
    <property type="protein sequence ID" value="MBO1433176.1"/>
    <property type="molecule type" value="Genomic_DNA"/>
</dbReference>
<dbReference type="SUPFAM" id="SSF53850">
    <property type="entry name" value="Periplasmic binding protein-like II"/>
    <property type="match status" value="1"/>
</dbReference>